<dbReference type="SMART" id="SM00382">
    <property type="entry name" value="AAA"/>
    <property type="match status" value="1"/>
</dbReference>
<dbReference type="RefSeq" id="WP_006782778.1">
    <property type="nucleotide sequence ID" value="NZ_CP040506.1"/>
</dbReference>
<name>G5IMR2_9FIRM</name>
<dbReference type="EMBL" id="ADLN01000120">
    <property type="protein sequence ID" value="EHI57681.1"/>
    <property type="molecule type" value="Genomic_DNA"/>
</dbReference>
<feature type="region of interest" description="Disordered" evidence="4">
    <location>
        <begin position="220"/>
        <end position="244"/>
    </location>
</feature>
<dbReference type="InterPro" id="IPR003959">
    <property type="entry name" value="ATPase_AAA_core"/>
</dbReference>
<dbReference type="AlphaFoldDB" id="G5IMR2"/>
<dbReference type="InterPro" id="IPR003593">
    <property type="entry name" value="AAA+_ATPase"/>
</dbReference>
<dbReference type="SUPFAM" id="SSF52540">
    <property type="entry name" value="P-loop containing nucleoside triphosphate hydrolases"/>
    <property type="match status" value="1"/>
</dbReference>
<keyword evidence="3" id="KW-0067">ATP-binding</keyword>
<reference evidence="6 7" key="1">
    <citation type="submission" date="2011-08" db="EMBL/GenBank/DDBJ databases">
        <title>The Genome Sequence of Clostridium hathewayi WAL-18680.</title>
        <authorList>
            <consortium name="The Broad Institute Genome Sequencing Platform"/>
            <person name="Earl A."/>
            <person name="Ward D."/>
            <person name="Feldgarden M."/>
            <person name="Gevers D."/>
            <person name="Finegold S.M."/>
            <person name="Summanen P.H."/>
            <person name="Molitoris D.R."/>
            <person name="Song M."/>
            <person name="Daigneault M."/>
            <person name="Allen-Vercoe E."/>
            <person name="Young S.K."/>
            <person name="Zeng Q."/>
            <person name="Gargeya S."/>
            <person name="Fitzgerald M."/>
            <person name="Haas B."/>
            <person name="Abouelleil A."/>
            <person name="Alvarado L."/>
            <person name="Arachchi H.M."/>
            <person name="Berlin A."/>
            <person name="Brown A."/>
            <person name="Chapman S.B."/>
            <person name="Chen Z."/>
            <person name="Dunbar C."/>
            <person name="Freedman E."/>
            <person name="Gearin G."/>
            <person name="Gellesch M."/>
            <person name="Goldberg J."/>
            <person name="Griggs A."/>
            <person name="Gujja S."/>
            <person name="Heiman D."/>
            <person name="Howarth C."/>
            <person name="Larson L."/>
            <person name="Lui A."/>
            <person name="MacDonald P.J.P."/>
            <person name="Montmayeur A."/>
            <person name="Murphy C."/>
            <person name="Neiman D."/>
            <person name="Pearson M."/>
            <person name="Priest M."/>
            <person name="Roberts A."/>
            <person name="Saif S."/>
            <person name="Shea T."/>
            <person name="Shenoy N."/>
            <person name="Sisk P."/>
            <person name="Stolte C."/>
            <person name="Sykes S."/>
            <person name="Wortman J."/>
            <person name="Nusbaum C."/>
            <person name="Birren B."/>
        </authorList>
    </citation>
    <scope>NUCLEOTIDE SEQUENCE [LARGE SCALE GENOMIC DNA]</scope>
    <source>
        <strain evidence="6 7">WAL-18680</strain>
    </source>
</reference>
<dbReference type="InterPro" id="IPR054472">
    <property type="entry name" value="WHD"/>
</dbReference>
<dbReference type="GO" id="GO:0016887">
    <property type="term" value="F:ATP hydrolysis activity"/>
    <property type="evidence" value="ECO:0007669"/>
    <property type="project" value="InterPro"/>
</dbReference>
<gene>
    <name evidence="6" type="ORF">HMPREF9473_04790</name>
</gene>
<sequence>MNPEYQTLPPYSSVEEHLNDCLSWLDECLDFCAGRDDGDRRSAPSPIYSGQRLLARQEAVADGQLPITTLIHRLSMTDFESFLLLLALAPELDIKYEYIYSTLQGNPACLHPTLGLAKNLYSIFAPVTLSQLEAITDSGSPINRFCFEQTAACGDGDTLLHRNLVLKRTAVRYLLGFSGPSDGEYPNSELLPRHPVSDFICYPAQFSAIRRALESVAELDSSSKPGPLPKSSQLTESGSPANSASLPASPCLLIHLSGEDGIGRKCLLSQALCGTRFQIRSVDMRSLYHMEPDKLQQCLETLALEAVLWNRFLHLDCISPGSEDDAFRLRQATAYLSKSSAILFLSGQGDKLPLLLSSPVLHIPFSIPDAGIRGDLWKHLGSAYPFDSQTDLEAFGHQYRLTPGQIARILAEASSNTGNGSSVSIPPTALTAAISHSQTLSFHSLATRIGWTYTWDDLQLAPAACQLLHSACSRLKSKYLVEDQWGFGRKSSYGKGLSLLFYGPPGTGKTMAAQVIARESGLELYRVDLSQIFNKYIGETEKNIGKIFDEAKKADIILFFDEADSLFSKRTDVSNSNDRHSNAEISYLLQKMEEHDGVTILSTNLYQNFDTAFLRRITYTVHFDMPDVPTRLRLWQSMVPPAAPISPQVDFQRLSRQFELSGSSIKSILRGAAYLAAEEDTQIHSKHIIKSMKYEFLKIGKIISNEEFGEYSIYL</sequence>
<dbReference type="Proteomes" id="UP000005384">
    <property type="component" value="Unassembled WGS sequence"/>
</dbReference>
<evidence type="ECO:0000256" key="3">
    <source>
        <dbReference type="ARBA" id="ARBA00022840"/>
    </source>
</evidence>
<dbReference type="Gene3D" id="3.40.50.300">
    <property type="entry name" value="P-loop containing nucleotide triphosphate hydrolases"/>
    <property type="match status" value="1"/>
</dbReference>
<organism evidence="6 7">
    <name type="scientific">Hungatella hathewayi WAL-18680</name>
    <dbReference type="NCBI Taxonomy" id="742737"/>
    <lineage>
        <taxon>Bacteria</taxon>
        <taxon>Bacillati</taxon>
        <taxon>Bacillota</taxon>
        <taxon>Clostridia</taxon>
        <taxon>Lachnospirales</taxon>
        <taxon>Lachnospiraceae</taxon>
        <taxon>Hungatella</taxon>
    </lineage>
</organism>
<evidence type="ECO:0000256" key="1">
    <source>
        <dbReference type="ARBA" id="ARBA00006914"/>
    </source>
</evidence>
<dbReference type="CDD" id="cd19481">
    <property type="entry name" value="RecA-like_protease"/>
    <property type="match status" value="1"/>
</dbReference>
<accession>G5IMR2</accession>
<dbReference type="Pfam" id="PF22977">
    <property type="entry name" value="WHD"/>
    <property type="match status" value="1"/>
</dbReference>
<comment type="similarity">
    <text evidence="1">Belongs to the AAA ATPase family.</text>
</comment>
<evidence type="ECO:0000256" key="4">
    <source>
        <dbReference type="SAM" id="MobiDB-lite"/>
    </source>
</evidence>
<dbReference type="InterPro" id="IPR050221">
    <property type="entry name" value="26S_Proteasome_ATPase"/>
</dbReference>
<protein>
    <recommendedName>
        <fullName evidence="5">AAA+ ATPase domain-containing protein</fullName>
    </recommendedName>
</protein>
<keyword evidence="7" id="KW-1185">Reference proteome</keyword>
<feature type="domain" description="AAA+ ATPase" evidence="5">
    <location>
        <begin position="495"/>
        <end position="629"/>
    </location>
</feature>
<evidence type="ECO:0000313" key="6">
    <source>
        <dbReference type="EMBL" id="EHI57681.1"/>
    </source>
</evidence>
<dbReference type="GO" id="GO:0005524">
    <property type="term" value="F:ATP binding"/>
    <property type="evidence" value="ECO:0007669"/>
    <property type="project" value="UniProtKB-KW"/>
</dbReference>
<dbReference type="PANTHER" id="PTHR23073">
    <property type="entry name" value="26S PROTEASOME REGULATORY SUBUNIT"/>
    <property type="match status" value="1"/>
</dbReference>
<dbReference type="HOGENOM" id="CLU_016564_0_0_9"/>
<keyword evidence="2" id="KW-0547">Nucleotide-binding</keyword>
<evidence type="ECO:0000313" key="7">
    <source>
        <dbReference type="Proteomes" id="UP000005384"/>
    </source>
</evidence>
<dbReference type="PATRIC" id="fig|742737.3.peg.4778"/>
<dbReference type="InterPro" id="IPR027417">
    <property type="entry name" value="P-loop_NTPase"/>
</dbReference>
<dbReference type="OrthoDB" id="9806903at2"/>
<dbReference type="Pfam" id="PF00004">
    <property type="entry name" value="AAA"/>
    <property type="match status" value="1"/>
</dbReference>
<evidence type="ECO:0000259" key="5">
    <source>
        <dbReference type="SMART" id="SM00382"/>
    </source>
</evidence>
<proteinExistence type="inferred from homology"/>
<feature type="compositionally biased region" description="Low complexity" evidence="4">
    <location>
        <begin position="222"/>
        <end position="244"/>
    </location>
</feature>
<comment type="caution">
    <text evidence="6">The sequence shown here is derived from an EMBL/GenBank/DDBJ whole genome shotgun (WGS) entry which is preliminary data.</text>
</comment>
<evidence type="ECO:0000256" key="2">
    <source>
        <dbReference type="ARBA" id="ARBA00022741"/>
    </source>
</evidence>